<dbReference type="PANTHER" id="PTHR20881:SF0">
    <property type="entry name" value="3-METHYL-2-OXOBUTANOATE HYDROXYMETHYLTRANSFERASE"/>
    <property type="match status" value="1"/>
</dbReference>
<comment type="subunit">
    <text evidence="3 7">Homodecamer; pentamer of dimers.</text>
</comment>
<reference evidence="11 12" key="1">
    <citation type="submission" date="2016-06" db="EMBL/GenBank/DDBJ databases">
        <title>Respiratory ammonification of nitrate coupled to the oxidation of elemental sulfur in deep-sea autotrophic thermophilic bacteria.</title>
        <authorList>
            <person name="Slobodkina G.B."/>
            <person name="Mardanov A.V."/>
            <person name="Ravin N.V."/>
            <person name="Frolova A.A."/>
            <person name="Viryasiv M.B."/>
            <person name="Chernyh N.A."/>
            <person name="Bonch-Osmolovskaya E.A."/>
            <person name="Slobodkin A.I."/>
        </authorList>
    </citation>
    <scope>NUCLEOTIDE SEQUENCE [LARGE SCALE GENOMIC DNA]</scope>
    <source>
        <strain evidence="11 12">S69</strain>
    </source>
</reference>
<dbReference type="GO" id="GO:0032259">
    <property type="term" value="P:methylation"/>
    <property type="evidence" value="ECO:0007669"/>
    <property type="project" value="UniProtKB-KW"/>
</dbReference>
<dbReference type="PIRSF" id="PIRSF000388">
    <property type="entry name" value="Pantoate_hydroxy_MeTrfase"/>
    <property type="match status" value="1"/>
</dbReference>
<feature type="active site" description="Proton acceptor" evidence="7 8">
    <location>
        <position position="210"/>
    </location>
</feature>
<dbReference type="SUPFAM" id="SSF51621">
    <property type="entry name" value="Phosphoenolpyruvate/pyruvate domain"/>
    <property type="match status" value="1"/>
</dbReference>
<dbReference type="FunFam" id="3.20.20.60:FF:000003">
    <property type="entry name" value="3-methyl-2-oxobutanoate hydroxymethyltransferase"/>
    <property type="match status" value="1"/>
</dbReference>
<evidence type="ECO:0000313" key="12">
    <source>
        <dbReference type="Proteomes" id="UP000093080"/>
    </source>
</evidence>
<dbReference type="InterPro" id="IPR003700">
    <property type="entry name" value="Pantoate_hydroxy_MeTrfase"/>
</dbReference>
<comment type="cofactor">
    <cofactor evidence="7 10">
        <name>Mg(2+)</name>
        <dbReference type="ChEBI" id="CHEBI:18420"/>
    </cofactor>
    <text evidence="7 10">Binds 1 Mg(2+) ion per subunit.</text>
</comment>
<comment type="catalytic activity">
    <reaction evidence="7">
        <text>(6R)-5,10-methylene-5,6,7,8-tetrahydrofolate + 3-methyl-2-oxobutanoate + H2O = 2-dehydropantoate + (6S)-5,6,7,8-tetrahydrofolate</text>
        <dbReference type="Rhea" id="RHEA:11824"/>
        <dbReference type="ChEBI" id="CHEBI:11561"/>
        <dbReference type="ChEBI" id="CHEBI:11851"/>
        <dbReference type="ChEBI" id="CHEBI:15377"/>
        <dbReference type="ChEBI" id="CHEBI:15636"/>
        <dbReference type="ChEBI" id="CHEBI:57453"/>
        <dbReference type="EC" id="2.1.2.11"/>
    </reaction>
</comment>
<evidence type="ECO:0000256" key="10">
    <source>
        <dbReference type="PIRSR" id="PIRSR000388-3"/>
    </source>
</evidence>
<name>A0A1B9F849_9BACT</name>
<keyword evidence="5 7" id="KW-0808">Transferase</keyword>
<feature type="binding site" evidence="7 9">
    <location>
        <position position="111"/>
    </location>
    <ligand>
        <name>3-methyl-2-oxobutanoate</name>
        <dbReference type="ChEBI" id="CHEBI:11851"/>
    </ligand>
</feature>
<dbReference type="AlphaFoldDB" id="A0A1B9F849"/>
<comment type="caution">
    <text evidence="11">The sequence shown here is derived from an EMBL/GenBank/DDBJ whole genome shotgun (WGS) entry which is preliminary data.</text>
</comment>
<dbReference type="Proteomes" id="UP000093080">
    <property type="component" value="Unassembled WGS sequence"/>
</dbReference>
<feature type="binding site" evidence="7 10">
    <location>
        <position position="143"/>
    </location>
    <ligand>
        <name>Mg(2+)</name>
        <dbReference type="ChEBI" id="CHEBI:18420"/>
    </ligand>
</feature>
<keyword evidence="11" id="KW-0489">Methyltransferase</keyword>
<dbReference type="NCBIfam" id="TIGR00222">
    <property type="entry name" value="panB"/>
    <property type="match status" value="1"/>
</dbReference>
<keyword evidence="7" id="KW-0963">Cytoplasm</keyword>
<dbReference type="PANTHER" id="PTHR20881">
    <property type="entry name" value="3-METHYL-2-OXOBUTANOATE HYDROXYMETHYLTRANSFERASE"/>
    <property type="match status" value="1"/>
</dbReference>
<dbReference type="Pfam" id="PF02548">
    <property type="entry name" value="Pantoate_transf"/>
    <property type="match status" value="1"/>
</dbReference>
<feature type="binding site" evidence="7 9">
    <location>
        <position position="141"/>
    </location>
    <ligand>
        <name>3-methyl-2-oxobutanoate</name>
        <dbReference type="ChEBI" id="CHEBI:11851"/>
    </ligand>
</feature>
<keyword evidence="4 7" id="KW-0566">Pantothenate biosynthesis</keyword>
<dbReference type="STRING" id="1156395.DBT_0515"/>
<evidence type="ECO:0000256" key="6">
    <source>
        <dbReference type="ARBA" id="ARBA00056497"/>
    </source>
</evidence>
<dbReference type="CDD" id="cd06557">
    <property type="entry name" value="KPHMT-like"/>
    <property type="match status" value="1"/>
</dbReference>
<organism evidence="11 12">
    <name type="scientific">Dissulfuribacter thermophilus</name>
    <dbReference type="NCBI Taxonomy" id="1156395"/>
    <lineage>
        <taxon>Bacteria</taxon>
        <taxon>Pseudomonadati</taxon>
        <taxon>Thermodesulfobacteriota</taxon>
        <taxon>Dissulfuribacteria</taxon>
        <taxon>Dissulfuribacterales</taxon>
        <taxon>Dissulfuribacteraceae</taxon>
        <taxon>Dissulfuribacter</taxon>
    </lineage>
</organism>
<dbReference type="HAMAP" id="MF_00156">
    <property type="entry name" value="PanB"/>
    <property type="match status" value="1"/>
</dbReference>
<evidence type="ECO:0000256" key="2">
    <source>
        <dbReference type="ARBA" id="ARBA00008676"/>
    </source>
</evidence>
<evidence type="ECO:0000256" key="9">
    <source>
        <dbReference type="PIRSR" id="PIRSR000388-2"/>
    </source>
</evidence>
<keyword evidence="7 10" id="KW-0460">Magnesium</keyword>
<proteinExistence type="inferred from homology"/>
<dbReference type="GO" id="GO:0005737">
    <property type="term" value="C:cytoplasm"/>
    <property type="evidence" value="ECO:0007669"/>
    <property type="project" value="UniProtKB-SubCell"/>
</dbReference>
<evidence type="ECO:0000256" key="8">
    <source>
        <dbReference type="PIRSR" id="PIRSR000388-1"/>
    </source>
</evidence>
<evidence type="ECO:0000256" key="4">
    <source>
        <dbReference type="ARBA" id="ARBA00022655"/>
    </source>
</evidence>
<protein>
    <recommendedName>
        <fullName evidence="7">3-methyl-2-oxobutanoate hydroxymethyltransferase</fullName>
        <ecNumber evidence="7">2.1.2.11</ecNumber>
    </recommendedName>
    <alternativeName>
        <fullName evidence="7">Ketopantoate hydroxymethyltransferase</fullName>
        <shortName evidence="7">KPHMT</shortName>
    </alternativeName>
</protein>
<evidence type="ECO:0000256" key="5">
    <source>
        <dbReference type="ARBA" id="ARBA00022679"/>
    </source>
</evidence>
<keyword evidence="7 10" id="KW-0479">Metal-binding</keyword>
<dbReference type="GO" id="GO:0003864">
    <property type="term" value="F:3-methyl-2-oxobutanoate hydroxymethyltransferase activity"/>
    <property type="evidence" value="ECO:0007669"/>
    <property type="project" value="UniProtKB-UniRule"/>
</dbReference>
<evidence type="ECO:0000256" key="1">
    <source>
        <dbReference type="ARBA" id="ARBA00005033"/>
    </source>
</evidence>
<dbReference type="NCBIfam" id="NF001452">
    <property type="entry name" value="PRK00311.1"/>
    <property type="match status" value="1"/>
</dbReference>
<dbReference type="UniPathway" id="UPA00028">
    <property type="reaction ID" value="UER00003"/>
</dbReference>
<gene>
    <name evidence="7" type="primary">panB</name>
    <name evidence="11" type="ORF">DBT_0515</name>
</gene>
<evidence type="ECO:0000256" key="7">
    <source>
        <dbReference type="HAMAP-Rule" id="MF_00156"/>
    </source>
</evidence>
<feature type="binding site" evidence="7 10">
    <location>
        <position position="72"/>
    </location>
    <ligand>
        <name>Mg(2+)</name>
        <dbReference type="ChEBI" id="CHEBI:18420"/>
    </ligand>
</feature>
<feature type="binding site" evidence="7 10">
    <location>
        <position position="111"/>
    </location>
    <ligand>
        <name>Mg(2+)</name>
        <dbReference type="ChEBI" id="CHEBI:18420"/>
    </ligand>
</feature>
<comment type="subcellular location">
    <subcellularLocation>
        <location evidence="7">Cytoplasm</location>
    </subcellularLocation>
</comment>
<comment type="pathway">
    <text evidence="1 7">Cofactor biosynthesis; (R)-pantothenate biosynthesis; (R)-pantoate from 3-methyl-2-oxobutanoate: step 1/2.</text>
</comment>
<dbReference type="GO" id="GO:0008168">
    <property type="term" value="F:methyltransferase activity"/>
    <property type="evidence" value="ECO:0007669"/>
    <property type="project" value="UniProtKB-KW"/>
</dbReference>
<sequence>MNDRTPFGEQNPAYGHLHFYFKIPRSIDRKMNIAAIRKRKNSSEKIIMLTCYDYSTALLLDSLGVDLLLVGDSLGMVMLGYDSTVPVTMEEMLHHCKAVSRGAKNSLVVGDMPFLSYQISNEEAIKNAGRFLKEAGCDAVKLEGGIEVADKISAMVKAGIPVMGHVGLTPQTASSLGGYKVQGKDLDSAKKLLLDAKAVEEAGAFSVVLECVPAPLAALITEKISIPTIGIGAGPECDGQVLVTHDLLGMFEKFTPSFVKKYANLAPIIKDAINNFIEDVKNDNFPDDDHSFSGNSEVIEKLKWGK</sequence>
<feature type="binding site" evidence="7 9">
    <location>
        <begin position="72"/>
        <end position="73"/>
    </location>
    <ligand>
        <name>3-methyl-2-oxobutanoate</name>
        <dbReference type="ChEBI" id="CHEBI:11851"/>
    </ligand>
</feature>
<evidence type="ECO:0000256" key="3">
    <source>
        <dbReference type="ARBA" id="ARBA00011424"/>
    </source>
</evidence>
<dbReference type="PATRIC" id="fig|1156395.6.peg.524"/>
<comment type="similarity">
    <text evidence="2 7">Belongs to the PanB family.</text>
</comment>
<accession>A0A1B9F849</accession>
<dbReference type="EMBL" id="MAGO01000002">
    <property type="protein sequence ID" value="OCC16053.1"/>
    <property type="molecule type" value="Genomic_DNA"/>
</dbReference>
<keyword evidence="12" id="KW-1185">Reference proteome</keyword>
<dbReference type="EC" id="2.1.2.11" evidence="7"/>
<comment type="function">
    <text evidence="6 7">Catalyzes the reversible reaction in which hydroxymethyl group from 5,10-methylenetetrahydrofolate is transferred onto alpha-ketoisovalerate to form ketopantoate.</text>
</comment>
<dbReference type="InterPro" id="IPR040442">
    <property type="entry name" value="Pyrv_kinase-like_dom_sf"/>
</dbReference>
<dbReference type="Gene3D" id="3.20.20.60">
    <property type="entry name" value="Phosphoenolpyruvate-binding domains"/>
    <property type="match status" value="1"/>
</dbReference>
<evidence type="ECO:0000313" key="11">
    <source>
        <dbReference type="EMBL" id="OCC16053.1"/>
    </source>
</evidence>
<dbReference type="GO" id="GO:0000287">
    <property type="term" value="F:magnesium ion binding"/>
    <property type="evidence" value="ECO:0007669"/>
    <property type="project" value="TreeGrafter"/>
</dbReference>
<dbReference type="InterPro" id="IPR015813">
    <property type="entry name" value="Pyrv/PenolPyrv_kinase-like_dom"/>
</dbReference>
<dbReference type="GO" id="GO:0015940">
    <property type="term" value="P:pantothenate biosynthetic process"/>
    <property type="evidence" value="ECO:0007669"/>
    <property type="project" value="UniProtKB-UniRule"/>
</dbReference>